<feature type="domain" description="Sm" evidence="10">
    <location>
        <begin position="5"/>
        <end position="73"/>
    </location>
</feature>
<dbReference type="PANTHER" id="PTHR13829:SF2">
    <property type="entry name" value="U6 SNRNA-ASSOCIATED SM-LIKE PROTEIN LSM2"/>
    <property type="match status" value="1"/>
</dbReference>
<comment type="caution">
    <text evidence="11">The sequence shown here is derived from an EMBL/GenBank/DDBJ whole genome shotgun (WGS) entry which is preliminary data.</text>
</comment>
<feature type="chain" id="PRO_5043990064" description="Sm domain-containing protein" evidence="9">
    <location>
        <begin position="17"/>
        <end position="104"/>
    </location>
</feature>
<dbReference type="Pfam" id="PF01423">
    <property type="entry name" value="LSM"/>
    <property type="match status" value="1"/>
</dbReference>
<keyword evidence="4" id="KW-0747">Spliceosome</keyword>
<feature type="signal peptide" evidence="9">
    <location>
        <begin position="1"/>
        <end position="16"/>
    </location>
</feature>
<reference evidence="11 12" key="1">
    <citation type="submission" date="2022-07" db="EMBL/GenBank/DDBJ databases">
        <title>Genome-wide signatures of adaptation to extreme environments.</title>
        <authorList>
            <person name="Cho C.H."/>
            <person name="Yoon H.S."/>
        </authorList>
    </citation>
    <scope>NUCLEOTIDE SEQUENCE [LARGE SCALE GENOMIC DNA]</scope>
    <source>
        <strain evidence="11 12">DBV 063 E5</strain>
    </source>
</reference>
<evidence type="ECO:0000256" key="7">
    <source>
        <dbReference type="ARBA" id="ARBA00023242"/>
    </source>
</evidence>
<evidence type="ECO:0000256" key="5">
    <source>
        <dbReference type="ARBA" id="ARBA00022884"/>
    </source>
</evidence>
<organism evidence="11 12">
    <name type="scientific">Cyanidium caldarium</name>
    <name type="common">Red alga</name>
    <dbReference type="NCBI Taxonomy" id="2771"/>
    <lineage>
        <taxon>Eukaryota</taxon>
        <taxon>Rhodophyta</taxon>
        <taxon>Bangiophyceae</taxon>
        <taxon>Cyanidiales</taxon>
        <taxon>Cyanidiaceae</taxon>
        <taxon>Cyanidium</taxon>
    </lineage>
</organism>
<dbReference type="EMBL" id="JANCYW010000011">
    <property type="protein sequence ID" value="KAK4537275.1"/>
    <property type="molecule type" value="Genomic_DNA"/>
</dbReference>
<dbReference type="Gene3D" id="2.30.30.100">
    <property type="match status" value="1"/>
</dbReference>
<dbReference type="GO" id="GO:0003723">
    <property type="term" value="F:RNA binding"/>
    <property type="evidence" value="ECO:0007669"/>
    <property type="project" value="UniProtKB-KW"/>
</dbReference>
<evidence type="ECO:0000256" key="6">
    <source>
        <dbReference type="ARBA" id="ARBA00023187"/>
    </source>
</evidence>
<evidence type="ECO:0000256" key="4">
    <source>
        <dbReference type="ARBA" id="ARBA00022728"/>
    </source>
</evidence>
<comment type="similarity">
    <text evidence="2">Belongs to the snRNP Sm proteins family.</text>
</comment>
<dbReference type="CDD" id="cd01725">
    <property type="entry name" value="LSm2"/>
    <property type="match status" value="1"/>
</dbReference>
<evidence type="ECO:0000313" key="11">
    <source>
        <dbReference type="EMBL" id="KAK4537275.1"/>
    </source>
</evidence>
<dbReference type="InterPro" id="IPR001163">
    <property type="entry name" value="Sm_dom_euk/arc"/>
</dbReference>
<sequence>MFFAALFQTLVGQVVTVELKNDLCIRGTLLSVDPYLNVRLADVVVTEPEAFPALLALRHSCTVRGSCVRYVHLPPDQVDVQLLQDATRQVASAVKAARVRPVGE</sequence>
<keyword evidence="7" id="KW-0539">Nucleus</keyword>
<dbReference type="GO" id="GO:0000398">
    <property type="term" value="P:mRNA splicing, via spliceosome"/>
    <property type="evidence" value="ECO:0007669"/>
    <property type="project" value="TreeGrafter"/>
</dbReference>
<evidence type="ECO:0000256" key="3">
    <source>
        <dbReference type="ARBA" id="ARBA00022664"/>
    </source>
</evidence>
<dbReference type="PANTHER" id="PTHR13829">
    <property type="entry name" value="SNRNP CORE PROTEIN FAMILY MEMBER"/>
    <property type="match status" value="1"/>
</dbReference>
<dbReference type="SUPFAM" id="SSF50182">
    <property type="entry name" value="Sm-like ribonucleoproteins"/>
    <property type="match status" value="1"/>
</dbReference>
<evidence type="ECO:0000256" key="8">
    <source>
        <dbReference type="ARBA" id="ARBA00023274"/>
    </source>
</evidence>
<gene>
    <name evidence="11" type="ORF">CDCA_CDCA11G3300</name>
</gene>
<dbReference type="InterPro" id="IPR016654">
    <property type="entry name" value="U6_snRNA_Lsm2"/>
</dbReference>
<keyword evidence="3" id="KW-0507">mRNA processing</keyword>
<evidence type="ECO:0000313" key="12">
    <source>
        <dbReference type="Proteomes" id="UP001301350"/>
    </source>
</evidence>
<accession>A0AAV9IY66</accession>
<keyword evidence="9" id="KW-0732">Signal</keyword>
<dbReference type="InterPro" id="IPR010920">
    <property type="entry name" value="LSM_dom_sf"/>
</dbReference>
<dbReference type="Proteomes" id="UP001301350">
    <property type="component" value="Unassembled WGS sequence"/>
</dbReference>
<comment type="subcellular location">
    <subcellularLocation>
        <location evidence="1">Nucleus</location>
    </subcellularLocation>
</comment>
<dbReference type="SMART" id="SM00651">
    <property type="entry name" value="Sm"/>
    <property type="match status" value="1"/>
</dbReference>
<name>A0AAV9IY66_CYACA</name>
<keyword evidence="12" id="KW-1185">Reference proteome</keyword>
<dbReference type="GO" id="GO:0071013">
    <property type="term" value="C:catalytic step 2 spliceosome"/>
    <property type="evidence" value="ECO:0007669"/>
    <property type="project" value="TreeGrafter"/>
</dbReference>
<keyword evidence="5" id="KW-0694">RNA-binding</keyword>
<evidence type="ECO:0000256" key="9">
    <source>
        <dbReference type="SAM" id="SignalP"/>
    </source>
</evidence>
<evidence type="ECO:0000256" key="2">
    <source>
        <dbReference type="ARBA" id="ARBA00006850"/>
    </source>
</evidence>
<protein>
    <recommendedName>
        <fullName evidence="10">Sm domain-containing protein</fullName>
    </recommendedName>
</protein>
<dbReference type="GO" id="GO:0005688">
    <property type="term" value="C:U6 snRNP"/>
    <property type="evidence" value="ECO:0007669"/>
    <property type="project" value="TreeGrafter"/>
</dbReference>
<dbReference type="GO" id="GO:0000932">
    <property type="term" value="C:P-body"/>
    <property type="evidence" value="ECO:0007669"/>
    <property type="project" value="TreeGrafter"/>
</dbReference>
<dbReference type="AlphaFoldDB" id="A0AAV9IY66"/>
<dbReference type="FunFam" id="2.30.30.100:FF:000053">
    <property type="entry name" value="U6 snRNA-associated Sm-like protein LSm2"/>
    <property type="match status" value="1"/>
</dbReference>
<keyword evidence="6" id="KW-0508">mRNA splicing</keyword>
<proteinExistence type="inferred from homology"/>
<keyword evidence="8" id="KW-0687">Ribonucleoprotein</keyword>
<dbReference type="GO" id="GO:1990726">
    <property type="term" value="C:Lsm1-7-Pat1 complex"/>
    <property type="evidence" value="ECO:0007669"/>
    <property type="project" value="TreeGrafter"/>
</dbReference>
<evidence type="ECO:0000256" key="1">
    <source>
        <dbReference type="ARBA" id="ARBA00004123"/>
    </source>
</evidence>
<dbReference type="GO" id="GO:0046540">
    <property type="term" value="C:U4/U6 x U5 tri-snRNP complex"/>
    <property type="evidence" value="ECO:0007669"/>
    <property type="project" value="TreeGrafter"/>
</dbReference>
<dbReference type="GO" id="GO:0071011">
    <property type="term" value="C:precatalytic spliceosome"/>
    <property type="evidence" value="ECO:0007669"/>
    <property type="project" value="TreeGrafter"/>
</dbReference>
<evidence type="ECO:0000259" key="10">
    <source>
        <dbReference type="SMART" id="SM00651"/>
    </source>
</evidence>